<gene>
    <name evidence="1" type="ORF">DFO73_106138</name>
</gene>
<sequence>MIDYRIKPIGGFDEKMGELVSMLEHARAVTLQDIYGLTQAELDFLPDENSNTIGSLLMHMAFIEYVHQIITFENRDLNKIELVKWGAAMELGGKAKAKIKNQPLEYYMNELGSIRKKILTLLKTKQDSWLFKQGKWKNGVPFNNYWLWFHVMEDEISHRGQIRVIKRQLAMKKKGDQLT</sequence>
<dbReference type="AlphaFoldDB" id="A0A2V2ZV86"/>
<dbReference type="RefSeq" id="WP_110065179.1">
    <property type="nucleotide sequence ID" value="NZ_QGTW01000006.1"/>
</dbReference>
<comment type="caution">
    <text evidence="1">The sequence shown here is derived from an EMBL/GenBank/DDBJ whole genome shotgun (WGS) entry which is preliminary data.</text>
</comment>
<accession>A0A2V2ZV86</accession>
<dbReference type="Proteomes" id="UP000247150">
    <property type="component" value="Unassembled WGS sequence"/>
</dbReference>
<name>A0A2V2ZV86_9BACI</name>
<reference evidence="1 2" key="1">
    <citation type="submission" date="2018-05" db="EMBL/GenBank/DDBJ databases">
        <title>Freshwater and sediment microbial communities from various areas in North America, analyzing microbe dynamics in response to fracking.</title>
        <authorList>
            <person name="Lamendella R."/>
        </authorList>
    </citation>
    <scope>NUCLEOTIDE SEQUENCE [LARGE SCALE GENOMIC DNA]</scope>
    <source>
        <strain evidence="1 2">15_TX</strain>
    </source>
</reference>
<dbReference type="EMBL" id="QGTW01000006">
    <property type="protein sequence ID" value="PWW28322.1"/>
    <property type="molecule type" value="Genomic_DNA"/>
</dbReference>
<proteinExistence type="predicted"/>
<protein>
    <submittedName>
        <fullName evidence="1">Uncharacterized protein DUF664</fullName>
    </submittedName>
</protein>
<dbReference type="OrthoDB" id="117483at2"/>
<dbReference type="InterPro" id="IPR034660">
    <property type="entry name" value="DinB/YfiT-like"/>
</dbReference>
<dbReference type="InterPro" id="IPR007061">
    <property type="entry name" value="MST-like"/>
</dbReference>
<dbReference type="Gene3D" id="1.20.120.450">
    <property type="entry name" value="dinb family like domain"/>
    <property type="match status" value="1"/>
</dbReference>
<organism evidence="1 2">
    <name type="scientific">Cytobacillus oceanisediminis</name>
    <dbReference type="NCBI Taxonomy" id="665099"/>
    <lineage>
        <taxon>Bacteria</taxon>
        <taxon>Bacillati</taxon>
        <taxon>Bacillota</taxon>
        <taxon>Bacilli</taxon>
        <taxon>Bacillales</taxon>
        <taxon>Bacillaceae</taxon>
        <taxon>Cytobacillus</taxon>
    </lineage>
</organism>
<dbReference type="SUPFAM" id="SSF109854">
    <property type="entry name" value="DinB/YfiT-like putative metalloenzymes"/>
    <property type="match status" value="1"/>
</dbReference>
<evidence type="ECO:0000313" key="2">
    <source>
        <dbReference type="Proteomes" id="UP000247150"/>
    </source>
</evidence>
<evidence type="ECO:0000313" key="1">
    <source>
        <dbReference type="EMBL" id="PWW28322.1"/>
    </source>
</evidence>
<dbReference type="Pfam" id="PF04978">
    <property type="entry name" value="MST"/>
    <property type="match status" value="1"/>
</dbReference>